<reference evidence="1 2" key="1">
    <citation type="submission" date="2024-11" db="EMBL/GenBank/DDBJ databases">
        <title>Adaptive evolution of stress response genes in parasites aligns with host niche diversity.</title>
        <authorList>
            <person name="Hahn C."/>
            <person name="Resl P."/>
        </authorList>
    </citation>
    <scope>NUCLEOTIDE SEQUENCE [LARGE SCALE GENOMIC DNA]</scope>
    <source>
        <strain evidence="1">EGGRZ-B1_66</strain>
        <tissue evidence="1">Body</tissue>
    </source>
</reference>
<proteinExistence type="predicted"/>
<evidence type="ECO:0000313" key="1">
    <source>
        <dbReference type="EMBL" id="KAL3310589.1"/>
    </source>
</evidence>
<dbReference type="EMBL" id="JBJKFK010002816">
    <property type="protein sequence ID" value="KAL3310589.1"/>
    <property type="molecule type" value="Genomic_DNA"/>
</dbReference>
<organism evidence="1 2">
    <name type="scientific">Cichlidogyrus casuarinus</name>
    <dbReference type="NCBI Taxonomy" id="1844966"/>
    <lineage>
        <taxon>Eukaryota</taxon>
        <taxon>Metazoa</taxon>
        <taxon>Spiralia</taxon>
        <taxon>Lophotrochozoa</taxon>
        <taxon>Platyhelminthes</taxon>
        <taxon>Monogenea</taxon>
        <taxon>Monopisthocotylea</taxon>
        <taxon>Dactylogyridea</taxon>
        <taxon>Ancyrocephalidae</taxon>
        <taxon>Cichlidogyrus</taxon>
    </lineage>
</organism>
<sequence>MDDFEELCFDYVCTEGFSVNKYEQLIARLNAMNPENIHSSQENYLNQVGEPLNPDELRKTLVSVVKANANVDRIFQVIDQDVKTITLNALCCFGGNPSTRERVGRKLIFDNVVESLLHFNKIEQWVNHENIKQRLLEWRISYLLLLRFTYSNSWHDNRSLILKVFPAILDRKDEGFLSRRSDELIHTLDLVFNLLRECVIANDEQLTAVLENYQNQIFKLFQAYGEHYDGQDDNVMNEIYGIILFQLNENMANLQLHKNLKVSLWLPN</sequence>
<protein>
    <submittedName>
        <fullName evidence="1">Uncharacterized protein</fullName>
    </submittedName>
</protein>
<name>A0ABD2PSY3_9PLAT</name>
<evidence type="ECO:0000313" key="2">
    <source>
        <dbReference type="Proteomes" id="UP001626550"/>
    </source>
</evidence>
<dbReference type="Proteomes" id="UP001626550">
    <property type="component" value="Unassembled WGS sequence"/>
</dbReference>
<gene>
    <name evidence="1" type="ORF">Ciccas_010843</name>
</gene>
<dbReference type="AlphaFoldDB" id="A0ABD2PSY3"/>
<accession>A0ABD2PSY3</accession>
<comment type="caution">
    <text evidence="1">The sequence shown here is derived from an EMBL/GenBank/DDBJ whole genome shotgun (WGS) entry which is preliminary data.</text>
</comment>
<keyword evidence="2" id="KW-1185">Reference proteome</keyword>